<feature type="non-terminal residue" evidence="1">
    <location>
        <position position="1"/>
    </location>
</feature>
<evidence type="ECO:0000313" key="2">
    <source>
        <dbReference type="Proteomes" id="UP000799118"/>
    </source>
</evidence>
<dbReference type="AlphaFoldDB" id="A0A6A4HXP7"/>
<dbReference type="OrthoDB" id="3060773at2759"/>
<gene>
    <name evidence="1" type="ORF">BT96DRAFT_1091406</name>
</gene>
<keyword evidence="2" id="KW-1185">Reference proteome</keyword>
<sequence length="182" mass="20582">MIKGYEVKCHLMLPWWSLRSFNLRSFAISLDVSTFYLHYKKSEVKKFKLSRSEEFWGRGNKISENGGFISFGRQCTSQTVDEMSKSSSDSDAGSDNDSTLPIFSCVVQKYHLHTHAPVANALYHLGMDALSGSHGQMKLNERSGKRWQAFQKQDAKKALKAFPALIIKILARKVTEKCVPVS</sequence>
<dbReference type="EMBL" id="ML769443">
    <property type="protein sequence ID" value="KAE9401717.1"/>
    <property type="molecule type" value="Genomic_DNA"/>
</dbReference>
<protein>
    <submittedName>
        <fullName evidence="1">Uncharacterized protein</fullName>
    </submittedName>
</protein>
<organism evidence="1 2">
    <name type="scientific">Gymnopus androsaceus JB14</name>
    <dbReference type="NCBI Taxonomy" id="1447944"/>
    <lineage>
        <taxon>Eukaryota</taxon>
        <taxon>Fungi</taxon>
        <taxon>Dikarya</taxon>
        <taxon>Basidiomycota</taxon>
        <taxon>Agaricomycotina</taxon>
        <taxon>Agaricomycetes</taxon>
        <taxon>Agaricomycetidae</taxon>
        <taxon>Agaricales</taxon>
        <taxon>Marasmiineae</taxon>
        <taxon>Omphalotaceae</taxon>
        <taxon>Gymnopus</taxon>
    </lineage>
</organism>
<evidence type="ECO:0000313" key="1">
    <source>
        <dbReference type="EMBL" id="KAE9401717.1"/>
    </source>
</evidence>
<accession>A0A6A4HXP7</accession>
<name>A0A6A4HXP7_9AGAR</name>
<reference evidence="1" key="1">
    <citation type="journal article" date="2019" name="Environ. Microbiol.">
        <title>Fungal ecological strategies reflected in gene transcription - a case study of two litter decomposers.</title>
        <authorList>
            <person name="Barbi F."/>
            <person name="Kohler A."/>
            <person name="Barry K."/>
            <person name="Baskaran P."/>
            <person name="Daum C."/>
            <person name="Fauchery L."/>
            <person name="Ihrmark K."/>
            <person name="Kuo A."/>
            <person name="LaButti K."/>
            <person name="Lipzen A."/>
            <person name="Morin E."/>
            <person name="Grigoriev I.V."/>
            <person name="Henrissat B."/>
            <person name="Lindahl B."/>
            <person name="Martin F."/>
        </authorList>
    </citation>
    <scope>NUCLEOTIDE SEQUENCE</scope>
    <source>
        <strain evidence="1">JB14</strain>
    </source>
</reference>
<dbReference type="Proteomes" id="UP000799118">
    <property type="component" value="Unassembled WGS sequence"/>
</dbReference>
<proteinExistence type="predicted"/>